<dbReference type="SMART" id="SM00355">
    <property type="entry name" value="ZnF_C2H2"/>
    <property type="match status" value="9"/>
</dbReference>
<dbReference type="Gene3D" id="1.25.40.420">
    <property type="match status" value="1"/>
</dbReference>
<dbReference type="Pfam" id="PF00096">
    <property type="entry name" value="zf-C2H2"/>
    <property type="match status" value="4"/>
</dbReference>
<keyword evidence="6" id="KW-0862">Zinc</keyword>
<dbReference type="GO" id="GO:0032502">
    <property type="term" value="P:developmental process"/>
    <property type="evidence" value="ECO:0007669"/>
    <property type="project" value="UniProtKB-ARBA"/>
</dbReference>
<evidence type="ECO:0000256" key="6">
    <source>
        <dbReference type="ARBA" id="ARBA00022833"/>
    </source>
</evidence>
<dbReference type="GO" id="GO:0003700">
    <property type="term" value="F:DNA-binding transcription factor activity"/>
    <property type="evidence" value="ECO:0007669"/>
    <property type="project" value="TreeGrafter"/>
</dbReference>
<evidence type="ECO:0000256" key="8">
    <source>
        <dbReference type="ARBA" id="ARBA00023125"/>
    </source>
</evidence>
<dbReference type="SMART" id="SM00225">
    <property type="entry name" value="BTB"/>
    <property type="match status" value="1"/>
</dbReference>
<evidence type="ECO:0008006" key="18">
    <source>
        <dbReference type="Google" id="ProtNLM"/>
    </source>
</evidence>
<organism evidence="15">
    <name type="scientific">Capitella teleta</name>
    <name type="common">Polychaete worm</name>
    <dbReference type="NCBI Taxonomy" id="283909"/>
    <lineage>
        <taxon>Eukaryota</taxon>
        <taxon>Metazoa</taxon>
        <taxon>Spiralia</taxon>
        <taxon>Lophotrochozoa</taxon>
        <taxon>Annelida</taxon>
        <taxon>Polychaeta</taxon>
        <taxon>Sedentaria</taxon>
        <taxon>Scolecida</taxon>
        <taxon>Capitellidae</taxon>
        <taxon>Capitella</taxon>
    </lineage>
</organism>
<dbReference type="GO" id="GO:0008270">
    <property type="term" value="F:zinc ion binding"/>
    <property type="evidence" value="ECO:0007669"/>
    <property type="project" value="UniProtKB-KW"/>
</dbReference>
<dbReference type="InterPro" id="IPR011333">
    <property type="entry name" value="SKP1/BTB/POZ_sf"/>
</dbReference>
<evidence type="ECO:0000256" key="3">
    <source>
        <dbReference type="ARBA" id="ARBA00022723"/>
    </source>
</evidence>
<evidence type="ECO:0000259" key="14">
    <source>
        <dbReference type="PROSITE" id="PS50157"/>
    </source>
</evidence>
<dbReference type="GO" id="GO:0006357">
    <property type="term" value="P:regulation of transcription by RNA polymerase II"/>
    <property type="evidence" value="ECO:0007669"/>
    <property type="project" value="UniProtKB-ARBA"/>
</dbReference>
<dbReference type="Gene3D" id="3.30.160.60">
    <property type="entry name" value="Classic Zinc Finger"/>
    <property type="match status" value="5"/>
</dbReference>
<dbReference type="InterPro" id="IPR013087">
    <property type="entry name" value="Znf_C2H2_type"/>
</dbReference>
<feature type="domain" description="C2H2-type" evidence="14">
    <location>
        <begin position="500"/>
        <end position="527"/>
    </location>
</feature>
<keyword evidence="9" id="KW-0804">Transcription</keyword>
<evidence type="ECO:0000256" key="12">
    <source>
        <dbReference type="SAM" id="MobiDB-lite"/>
    </source>
</evidence>
<dbReference type="InterPro" id="IPR050589">
    <property type="entry name" value="Ikaros_C2H2-ZF"/>
</dbReference>
<keyword evidence="17" id="KW-1185">Reference proteome</keyword>
<evidence type="ECO:0000256" key="4">
    <source>
        <dbReference type="ARBA" id="ARBA00022737"/>
    </source>
</evidence>
<gene>
    <name evidence="15" type="ORF">CAPTEDRAFT_228408</name>
</gene>
<dbReference type="FunFam" id="3.30.160.60:FF:000202">
    <property type="entry name" value="Zinc finger protein 574"/>
    <property type="match status" value="1"/>
</dbReference>
<dbReference type="PROSITE" id="PS50097">
    <property type="entry name" value="BTB"/>
    <property type="match status" value="1"/>
</dbReference>
<dbReference type="OMA" id="RPICNIC"/>
<dbReference type="FunFam" id="3.30.160.60:FF:002343">
    <property type="entry name" value="Zinc finger protein 33A"/>
    <property type="match status" value="1"/>
</dbReference>
<dbReference type="Pfam" id="PF00651">
    <property type="entry name" value="BTB"/>
    <property type="match status" value="1"/>
</dbReference>
<evidence type="ECO:0000313" key="17">
    <source>
        <dbReference type="Proteomes" id="UP000014760"/>
    </source>
</evidence>
<dbReference type="SUPFAM" id="SSF57667">
    <property type="entry name" value="beta-beta-alpha zinc fingers"/>
    <property type="match status" value="4"/>
</dbReference>
<dbReference type="Pfam" id="PF07707">
    <property type="entry name" value="BACK"/>
    <property type="match status" value="1"/>
</dbReference>
<dbReference type="PANTHER" id="PTHR24404:SF114">
    <property type="entry name" value="KLUMPFUSS, ISOFORM B-RELATED"/>
    <property type="match status" value="1"/>
</dbReference>
<feature type="domain" description="C2H2-type" evidence="14">
    <location>
        <begin position="557"/>
        <end position="584"/>
    </location>
</feature>
<feature type="domain" description="C2H2-type" evidence="14">
    <location>
        <begin position="444"/>
        <end position="471"/>
    </location>
</feature>
<evidence type="ECO:0000256" key="10">
    <source>
        <dbReference type="ARBA" id="ARBA00023242"/>
    </source>
</evidence>
<dbReference type="EMBL" id="KB292651">
    <property type="protein sequence ID" value="ELU17164.1"/>
    <property type="molecule type" value="Genomic_DNA"/>
</dbReference>
<dbReference type="HOGENOM" id="CLU_014896_0_0_1"/>
<evidence type="ECO:0000256" key="5">
    <source>
        <dbReference type="ARBA" id="ARBA00022771"/>
    </source>
</evidence>
<feature type="domain" description="C2H2-type" evidence="14">
    <location>
        <begin position="585"/>
        <end position="613"/>
    </location>
</feature>
<proteinExistence type="inferred from homology"/>
<feature type="compositionally biased region" description="Basic and acidic residues" evidence="12">
    <location>
        <begin position="603"/>
        <end position="614"/>
    </location>
</feature>
<dbReference type="InterPro" id="IPR000210">
    <property type="entry name" value="BTB/POZ_dom"/>
</dbReference>
<feature type="domain" description="BTB" evidence="13">
    <location>
        <begin position="32"/>
        <end position="97"/>
    </location>
</feature>
<feature type="domain" description="C2H2-type" evidence="14">
    <location>
        <begin position="414"/>
        <end position="443"/>
    </location>
</feature>
<keyword evidence="5 11" id="KW-0863">Zinc-finger</keyword>
<dbReference type="PROSITE" id="PS50157">
    <property type="entry name" value="ZINC_FINGER_C2H2_2"/>
    <property type="match status" value="6"/>
</dbReference>
<dbReference type="OrthoDB" id="9978265at2759"/>
<dbReference type="GO" id="GO:0005634">
    <property type="term" value="C:nucleus"/>
    <property type="evidence" value="ECO:0007669"/>
    <property type="project" value="UniProtKB-SubCell"/>
</dbReference>
<evidence type="ECO:0000256" key="7">
    <source>
        <dbReference type="ARBA" id="ARBA00023015"/>
    </source>
</evidence>
<dbReference type="InterPro" id="IPR011705">
    <property type="entry name" value="BACK"/>
</dbReference>
<keyword evidence="3" id="KW-0479">Metal-binding</keyword>
<reference evidence="16" key="3">
    <citation type="submission" date="2015-06" db="UniProtKB">
        <authorList>
            <consortium name="EnsemblMetazoa"/>
        </authorList>
    </citation>
    <scope>IDENTIFICATION</scope>
</reference>
<keyword evidence="4" id="KW-0677">Repeat</keyword>
<dbReference type="PANTHER" id="PTHR24404">
    <property type="entry name" value="ZINC FINGER PROTEIN"/>
    <property type="match status" value="1"/>
</dbReference>
<evidence type="ECO:0000256" key="1">
    <source>
        <dbReference type="ARBA" id="ARBA00004123"/>
    </source>
</evidence>
<dbReference type="FunFam" id="3.30.160.60:FF:001370">
    <property type="entry name" value="Zinc finger protein"/>
    <property type="match status" value="1"/>
</dbReference>
<feature type="domain" description="C2H2-type" evidence="14">
    <location>
        <begin position="472"/>
        <end position="499"/>
    </location>
</feature>
<evidence type="ECO:0000256" key="11">
    <source>
        <dbReference type="PROSITE-ProRule" id="PRU00042"/>
    </source>
</evidence>
<accession>R7VEY4</accession>
<comment type="similarity">
    <text evidence="2">Belongs to the krueppel C2H2-type zinc-finger protein family.</text>
</comment>
<reference evidence="17" key="1">
    <citation type="submission" date="2012-12" db="EMBL/GenBank/DDBJ databases">
        <authorList>
            <person name="Hellsten U."/>
            <person name="Grimwood J."/>
            <person name="Chapman J.A."/>
            <person name="Shapiro H."/>
            <person name="Aerts A."/>
            <person name="Otillar R.P."/>
            <person name="Terry A.Y."/>
            <person name="Boore J.L."/>
            <person name="Simakov O."/>
            <person name="Marletaz F."/>
            <person name="Cho S.-J."/>
            <person name="Edsinger-Gonzales E."/>
            <person name="Havlak P."/>
            <person name="Kuo D.-H."/>
            <person name="Larsson T."/>
            <person name="Lv J."/>
            <person name="Arendt D."/>
            <person name="Savage R."/>
            <person name="Osoegawa K."/>
            <person name="de Jong P."/>
            <person name="Lindberg D.R."/>
            <person name="Seaver E.C."/>
            <person name="Weisblat D.A."/>
            <person name="Putnam N.H."/>
            <person name="Grigoriev I.V."/>
            <person name="Rokhsar D.S."/>
        </authorList>
    </citation>
    <scope>NUCLEOTIDE SEQUENCE</scope>
    <source>
        <strain evidence="17">I ESC-2004</strain>
    </source>
</reference>
<dbReference type="InterPro" id="IPR036236">
    <property type="entry name" value="Znf_C2H2_sf"/>
</dbReference>
<dbReference type="FunFam" id="3.30.160.60:FF:001289">
    <property type="entry name" value="Zinc finger protein 574"/>
    <property type="match status" value="1"/>
</dbReference>
<dbReference type="GO" id="GO:0000978">
    <property type="term" value="F:RNA polymerase II cis-regulatory region sequence-specific DNA binding"/>
    <property type="evidence" value="ECO:0007669"/>
    <property type="project" value="TreeGrafter"/>
</dbReference>
<feature type="region of interest" description="Disordered" evidence="12">
    <location>
        <begin position="603"/>
        <end position="636"/>
    </location>
</feature>
<dbReference type="PROSITE" id="PS00028">
    <property type="entry name" value="ZINC_FINGER_C2H2_1"/>
    <property type="match status" value="4"/>
</dbReference>
<evidence type="ECO:0000313" key="15">
    <source>
        <dbReference type="EMBL" id="ELU17164.1"/>
    </source>
</evidence>
<sequence length="688" mass="78839">MNVVGGLSLHLSEQGDSVLRCLNQQRTHGRFCDVTLLVSGHSFAAHRNVLAACSPFFNSIFRERKSENESVTLQCKDHLLFESLLEFLYTGQITVDQNSVQALTEQACELGLERLVAQCVACLESTLHAANCYQLRDFAIKCHLENFLKTIEAFLITNIPSIIHQNEILEFPLCKLENLLVTRSAPLTEEDKLVLICRWTKYLLKDREKDFVKCLSHLNWGNLGFSQLNALIHQDELFVQSEWCLFSVLQALEENHLLFDIFSERLTSLRMKFISNDLPAVLVDTDISPAEELLSGHDSLVVDLPTSEDDEDSLPIEEYLKKKLVKSRRTRSKAVKNIDQEEESPSSGKKRKLEPLSCDICPYSTLKGEERLRSHITKNHADDRTFSCPKCEFSCKWNREYNQHLKEHFKGPPFMCDIIGCTYKADRMRLLLEHRTVHTNERPFKCSECHLQFRTQANLYVHRKTHTGEKRFVCSVCSRRFSSRGNLQQHSVIHSAARPFLCDLCGFSTKYQSHLKSHRRTHTGEVFSCQYSGCTYSTPKRSQLACHMRCHLKIRDHVCTVCSQSFTEKSHLTRHMRIHSNDKPFACNQCEYKSTRLDKLKDHQEKYHNPEAKKEKKQRKGKKARTDDAVTPRDASTVSAASIVTQAMEVLGQNVVPPLMMNAVDCQQGALQPAAQDYATISSFINIF</sequence>
<evidence type="ECO:0000259" key="13">
    <source>
        <dbReference type="PROSITE" id="PS50097"/>
    </source>
</evidence>
<dbReference type="SUPFAM" id="SSF54695">
    <property type="entry name" value="POZ domain"/>
    <property type="match status" value="1"/>
</dbReference>
<keyword evidence="10" id="KW-0539">Nucleus</keyword>
<dbReference type="AlphaFoldDB" id="R7VEY4"/>
<evidence type="ECO:0000256" key="9">
    <source>
        <dbReference type="ARBA" id="ARBA00023163"/>
    </source>
</evidence>
<comment type="subcellular location">
    <subcellularLocation>
        <location evidence="1">Nucleus</location>
    </subcellularLocation>
</comment>
<dbReference type="EnsemblMetazoa" id="CapteT228408">
    <property type="protein sequence ID" value="CapteP228408"/>
    <property type="gene ID" value="CapteG228408"/>
</dbReference>
<name>R7VEY4_CAPTE</name>
<keyword evidence="7" id="KW-0805">Transcription regulation</keyword>
<protein>
    <recommendedName>
        <fullName evidence="18">BTB domain-containing protein</fullName>
    </recommendedName>
</protein>
<keyword evidence="8" id="KW-0238">DNA-binding</keyword>
<dbReference type="Gene3D" id="3.30.710.10">
    <property type="entry name" value="Potassium Channel Kv1.1, Chain A"/>
    <property type="match status" value="1"/>
</dbReference>
<evidence type="ECO:0000256" key="2">
    <source>
        <dbReference type="ARBA" id="ARBA00006991"/>
    </source>
</evidence>
<dbReference type="STRING" id="283909.R7VEY4"/>
<reference evidence="15 17" key="2">
    <citation type="journal article" date="2013" name="Nature">
        <title>Insights into bilaterian evolution from three spiralian genomes.</title>
        <authorList>
            <person name="Simakov O."/>
            <person name="Marletaz F."/>
            <person name="Cho S.J."/>
            <person name="Edsinger-Gonzales E."/>
            <person name="Havlak P."/>
            <person name="Hellsten U."/>
            <person name="Kuo D.H."/>
            <person name="Larsson T."/>
            <person name="Lv J."/>
            <person name="Arendt D."/>
            <person name="Savage R."/>
            <person name="Osoegawa K."/>
            <person name="de Jong P."/>
            <person name="Grimwood J."/>
            <person name="Chapman J.A."/>
            <person name="Shapiro H."/>
            <person name="Aerts A."/>
            <person name="Otillar R.P."/>
            <person name="Terry A.Y."/>
            <person name="Boore J.L."/>
            <person name="Grigoriev I.V."/>
            <person name="Lindberg D.R."/>
            <person name="Seaver E.C."/>
            <person name="Weisblat D.A."/>
            <person name="Putnam N.H."/>
            <person name="Rokhsar D.S."/>
        </authorList>
    </citation>
    <scope>NUCLEOTIDE SEQUENCE</scope>
    <source>
        <strain evidence="15 17">I ESC-2004</strain>
    </source>
</reference>
<evidence type="ECO:0000313" key="16">
    <source>
        <dbReference type="EnsemblMetazoa" id="CapteP228408"/>
    </source>
</evidence>
<dbReference type="Proteomes" id="UP000014760">
    <property type="component" value="Unassembled WGS sequence"/>
</dbReference>
<dbReference type="EMBL" id="AMQN01017021">
    <property type="status" value="NOT_ANNOTATED_CDS"/>
    <property type="molecule type" value="Genomic_DNA"/>
</dbReference>